<dbReference type="PANTHER" id="PTHR33695">
    <property type="entry name" value="LIPOPROTEIN SIGNAL PEPTIDASE"/>
    <property type="match status" value="1"/>
</dbReference>
<evidence type="ECO:0000256" key="3">
    <source>
        <dbReference type="ARBA" id="ARBA00022670"/>
    </source>
</evidence>
<keyword evidence="5" id="KW-0064">Aspartyl protease</keyword>
<dbReference type="PANTHER" id="PTHR33695:SF1">
    <property type="entry name" value="LIPOPROTEIN SIGNAL PEPTIDASE"/>
    <property type="match status" value="1"/>
</dbReference>
<evidence type="ECO:0000256" key="2">
    <source>
        <dbReference type="ARBA" id="ARBA00022475"/>
    </source>
</evidence>
<dbReference type="PRINTS" id="PR00781">
    <property type="entry name" value="LIPOSIGPTASE"/>
</dbReference>
<gene>
    <name evidence="11" type="ORF">MNR06_15015</name>
</gene>
<dbReference type="Pfam" id="PF01252">
    <property type="entry name" value="Peptidase_A8"/>
    <property type="match status" value="1"/>
</dbReference>
<keyword evidence="6" id="KW-0378">Hydrolase</keyword>
<dbReference type="InterPro" id="IPR001872">
    <property type="entry name" value="Peptidase_A8"/>
</dbReference>
<protein>
    <submittedName>
        <fullName evidence="11">Signal peptidase II</fullName>
    </submittedName>
</protein>
<feature type="transmembrane region" description="Helical" evidence="10">
    <location>
        <begin position="218"/>
        <end position="239"/>
    </location>
</feature>
<evidence type="ECO:0000313" key="11">
    <source>
        <dbReference type="EMBL" id="UOF01010.1"/>
    </source>
</evidence>
<evidence type="ECO:0000256" key="1">
    <source>
        <dbReference type="ARBA" id="ARBA00006139"/>
    </source>
</evidence>
<keyword evidence="3" id="KW-0645">Protease</keyword>
<dbReference type="RefSeq" id="WP_243537236.1">
    <property type="nucleotide sequence ID" value="NZ_CP093442.1"/>
</dbReference>
<evidence type="ECO:0000256" key="10">
    <source>
        <dbReference type="SAM" id="Phobius"/>
    </source>
</evidence>
<evidence type="ECO:0000256" key="8">
    <source>
        <dbReference type="ARBA" id="ARBA00023136"/>
    </source>
</evidence>
<keyword evidence="4 10" id="KW-0812">Transmembrane</keyword>
<keyword evidence="7 10" id="KW-1133">Transmembrane helix</keyword>
<evidence type="ECO:0000256" key="6">
    <source>
        <dbReference type="ARBA" id="ARBA00022801"/>
    </source>
</evidence>
<feature type="transmembrane region" description="Helical" evidence="10">
    <location>
        <begin position="60"/>
        <end position="83"/>
    </location>
</feature>
<dbReference type="EMBL" id="CP093442">
    <property type="protein sequence ID" value="UOF01010.1"/>
    <property type="molecule type" value="Genomic_DNA"/>
</dbReference>
<keyword evidence="8 10" id="KW-0472">Membrane</keyword>
<comment type="similarity">
    <text evidence="1 9">Belongs to the peptidase A8 family.</text>
</comment>
<dbReference type="Proteomes" id="UP000830116">
    <property type="component" value="Chromosome"/>
</dbReference>
<evidence type="ECO:0000256" key="9">
    <source>
        <dbReference type="RuleBase" id="RU004181"/>
    </source>
</evidence>
<evidence type="ECO:0000256" key="4">
    <source>
        <dbReference type="ARBA" id="ARBA00022692"/>
    </source>
</evidence>
<reference evidence="11" key="1">
    <citation type="submission" date="2022-03" db="EMBL/GenBank/DDBJ databases">
        <title>Genome Identification and Characterization of new species Bdellovibrio reynosense LBG001 sp. nov. from a Mexico soil sample.</title>
        <authorList>
            <person name="Camilli A."/>
            <person name="Ajao Y."/>
            <person name="Guo X."/>
        </authorList>
    </citation>
    <scope>NUCLEOTIDE SEQUENCE</scope>
    <source>
        <strain evidence="11">LBG001</strain>
    </source>
</reference>
<accession>A0ABY4C7V5</accession>
<feature type="transmembrane region" description="Helical" evidence="10">
    <location>
        <begin position="136"/>
        <end position="157"/>
    </location>
</feature>
<evidence type="ECO:0000256" key="5">
    <source>
        <dbReference type="ARBA" id="ARBA00022750"/>
    </source>
</evidence>
<feature type="transmembrane region" description="Helical" evidence="10">
    <location>
        <begin position="95"/>
        <end position="116"/>
    </location>
</feature>
<evidence type="ECO:0000256" key="7">
    <source>
        <dbReference type="ARBA" id="ARBA00022989"/>
    </source>
</evidence>
<organism evidence="11 12">
    <name type="scientific">Bdellovibrio reynosensis</name>
    <dbReference type="NCBI Taxonomy" id="2835041"/>
    <lineage>
        <taxon>Bacteria</taxon>
        <taxon>Pseudomonadati</taxon>
        <taxon>Bdellovibrionota</taxon>
        <taxon>Bdellovibrionia</taxon>
        <taxon>Bdellovibrionales</taxon>
        <taxon>Pseudobdellovibrionaceae</taxon>
        <taxon>Bdellovibrio</taxon>
    </lineage>
</organism>
<keyword evidence="12" id="KW-1185">Reference proteome</keyword>
<evidence type="ECO:0000313" key="12">
    <source>
        <dbReference type="Proteomes" id="UP000830116"/>
    </source>
</evidence>
<keyword evidence="2" id="KW-1003">Cell membrane</keyword>
<feature type="transmembrane region" description="Helical" evidence="10">
    <location>
        <begin position="178"/>
        <end position="198"/>
    </location>
</feature>
<sequence>MKKREWLIVILPLLATWSIDRITKLWATDITQLKSFGPLHFVLHHNHGAMLGLFSDLPTVLRVVSLSTGGAFLLCTYALIQYLLPIKSLTLRSGLSILIGGIIGNVTDRIVWGYVVDFIVIGTPSLSSPAFNLADALQWVGYGLIVYAIIREGELLWPENNFRKKYWVNLPFQIKYCLMLMAVGLSLTLISLVFSYTYMRVTIQELVGNNIFLMNKFLVPYVITFVIICVAFCAILFAVGRVISHRIAGPLYAFERYLKDALDGNGAASLKLRQGDEFKHLEELAEEVNRRLVQIKKERTVNVIEYKEEQD</sequence>
<name>A0ABY4C7V5_9BACT</name>
<proteinExistence type="inferred from homology"/>